<keyword evidence="2" id="KW-1185">Reference proteome</keyword>
<protein>
    <recommendedName>
        <fullName evidence="3">DUF3052 family protein</fullName>
    </recommendedName>
</protein>
<evidence type="ECO:0000313" key="2">
    <source>
        <dbReference type="Proteomes" id="UP001415169"/>
    </source>
</evidence>
<proteinExistence type="predicted"/>
<evidence type="ECO:0000313" key="1">
    <source>
        <dbReference type="EMBL" id="GAA4155381.1"/>
    </source>
</evidence>
<reference evidence="1" key="1">
    <citation type="journal article" date="2014" name="Int. J. Syst. Evol. Microbiol.">
        <title>Complete genome of a new Firmicutes species belonging to the dominant human colonic microbiota ('Ruminococcus bicirculans') reveals two chromosomes and a selective capacity to utilize plant glucans.</title>
        <authorList>
            <consortium name="NISC Comparative Sequencing Program"/>
            <person name="Wegmann U."/>
            <person name="Louis P."/>
            <person name="Goesmann A."/>
            <person name="Henrissat B."/>
            <person name="Duncan S.H."/>
            <person name="Flint H.J."/>
        </authorList>
    </citation>
    <scope>NUCLEOTIDE SEQUENCE</scope>
    <source>
        <strain evidence="1">JCM 17590</strain>
    </source>
</reference>
<name>A0ABP7ZEJ3_9MICO</name>
<comment type="caution">
    <text evidence="1">The sequence shown here is derived from an EMBL/GenBank/DDBJ whole genome shotgun (WGS) entry which is preliminary data.</text>
</comment>
<accession>A0ABP7ZEJ3</accession>
<dbReference type="Proteomes" id="UP001415169">
    <property type="component" value="Unassembled WGS sequence"/>
</dbReference>
<reference evidence="1" key="2">
    <citation type="submission" date="2023-12" db="EMBL/GenBank/DDBJ databases">
        <authorList>
            <person name="Sun Q."/>
            <person name="Inoue M."/>
        </authorList>
    </citation>
    <scope>NUCLEOTIDE SEQUENCE</scope>
    <source>
        <strain evidence="1">JCM 17590</strain>
    </source>
</reference>
<dbReference type="RefSeq" id="WP_344790087.1">
    <property type="nucleotide sequence ID" value="NZ_BAABBV010000001.1"/>
</dbReference>
<dbReference type="EMBL" id="BAABBV010000001">
    <property type="protein sequence ID" value="GAA4155381.1"/>
    <property type="molecule type" value="Genomic_DNA"/>
</dbReference>
<sequence>MADTVAEHLQVKKGEKIAIVEATPEQRALLLPLPEGSVEASVAEADAVFAFATSLEQLHAEFAELLPQLADTRVVWFGYLKGGKGELNRDVIAKAVLEHGWRAIGNRPFNDEWSGIRVRPLKPGEAESLK</sequence>
<gene>
    <name evidence="1" type="ORF">GCM10022286_04250</name>
</gene>
<organism evidence="1 2">
    <name type="scientific">Gryllotalpicola daejeonensis</name>
    <dbReference type="NCBI Taxonomy" id="993087"/>
    <lineage>
        <taxon>Bacteria</taxon>
        <taxon>Bacillati</taxon>
        <taxon>Actinomycetota</taxon>
        <taxon>Actinomycetes</taxon>
        <taxon>Micrococcales</taxon>
        <taxon>Microbacteriaceae</taxon>
        <taxon>Gryllotalpicola</taxon>
    </lineage>
</organism>
<evidence type="ECO:0008006" key="3">
    <source>
        <dbReference type="Google" id="ProtNLM"/>
    </source>
</evidence>